<dbReference type="InterPro" id="IPR017941">
    <property type="entry name" value="Rieske_2Fe-2S"/>
</dbReference>
<dbReference type="GO" id="GO:0046872">
    <property type="term" value="F:metal ion binding"/>
    <property type="evidence" value="ECO:0007669"/>
    <property type="project" value="UniProtKB-KW"/>
</dbReference>
<dbReference type="SUPFAM" id="SSF55961">
    <property type="entry name" value="Bet v1-like"/>
    <property type="match status" value="1"/>
</dbReference>
<dbReference type="GO" id="GO:0004497">
    <property type="term" value="F:monooxygenase activity"/>
    <property type="evidence" value="ECO:0007669"/>
    <property type="project" value="UniProtKB-KW"/>
</dbReference>
<evidence type="ECO:0000256" key="3">
    <source>
        <dbReference type="ARBA" id="ARBA00023002"/>
    </source>
</evidence>
<dbReference type="EMBL" id="QEKO01000001">
    <property type="protein sequence ID" value="PVY67744.1"/>
    <property type="molecule type" value="Genomic_DNA"/>
</dbReference>
<dbReference type="Proteomes" id="UP000246145">
    <property type="component" value="Unassembled WGS sequence"/>
</dbReference>
<dbReference type="Gene3D" id="3.90.380.10">
    <property type="entry name" value="Naphthalene 1,2-dioxygenase Alpha Subunit, Chain A, domain 1"/>
    <property type="match status" value="1"/>
</dbReference>
<gene>
    <name evidence="7" type="ORF">C7440_0127</name>
</gene>
<dbReference type="GO" id="GO:0051537">
    <property type="term" value="F:2 iron, 2 sulfur cluster binding"/>
    <property type="evidence" value="ECO:0007669"/>
    <property type="project" value="UniProtKB-KW"/>
</dbReference>
<dbReference type="PANTHER" id="PTHR21266:SF60">
    <property type="entry name" value="3-KETOSTEROID-9-ALPHA-MONOOXYGENASE, OXYGENASE COMPONENT"/>
    <property type="match status" value="1"/>
</dbReference>
<dbReference type="PROSITE" id="PS51296">
    <property type="entry name" value="RIESKE"/>
    <property type="match status" value="1"/>
</dbReference>
<dbReference type="Pfam" id="PF00355">
    <property type="entry name" value="Rieske"/>
    <property type="match status" value="1"/>
</dbReference>
<evidence type="ECO:0000256" key="1">
    <source>
        <dbReference type="ARBA" id="ARBA00022714"/>
    </source>
</evidence>
<dbReference type="InterPro" id="IPR036922">
    <property type="entry name" value="Rieske_2Fe-2S_sf"/>
</dbReference>
<keyword evidence="3" id="KW-0560">Oxidoreductase</keyword>
<evidence type="ECO:0000313" key="7">
    <source>
        <dbReference type="EMBL" id="PVY67744.1"/>
    </source>
</evidence>
<dbReference type="SUPFAM" id="SSF50022">
    <property type="entry name" value="ISP domain"/>
    <property type="match status" value="1"/>
</dbReference>
<evidence type="ECO:0000259" key="6">
    <source>
        <dbReference type="PROSITE" id="PS51296"/>
    </source>
</evidence>
<name>A0A2U1CPI5_9BURK</name>
<reference evidence="7 8" key="1">
    <citation type="submission" date="2018-04" db="EMBL/GenBank/DDBJ databases">
        <title>Genomic Encyclopedia of Type Strains, Phase IV (KMG-IV): sequencing the most valuable type-strain genomes for metagenomic binning, comparative biology and taxonomic classification.</title>
        <authorList>
            <person name="Goeker M."/>
        </authorList>
    </citation>
    <scope>NUCLEOTIDE SEQUENCE [LARGE SCALE GENOMIC DNA]</scope>
    <source>
        <strain evidence="7 8">DSM 10065</strain>
    </source>
</reference>
<dbReference type="Pfam" id="PF19112">
    <property type="entry name" value="VanA_C"/>
    <property type="match status" value="1"/>
</dbReference>
<dbReference type="InterPro" id="IPR044043">
    <property type="entry name" value="VanA_C_cat"/>
</dbReference>
<proteinExistence type="predicted"/>
<dbReference type="InterPro" id="IPR050584">
    <property type="entry name" value="Cholesterol_7-desaturase"/>
</dbReference>
<keyword evidence="2" id="KW-0479">Metal-binding</keyword>
<keyword evidence="4" id="KW-0408">Iron</keyword>
<sequence length="346" mass="38967">MFVRNAWYVAATRQEVSDKPLARTLLNEPVVLFLNGQAEICALEDRCCHRGAPLSLGEVTSAGVRCGYHGMEFDRSGRCVDIPGQERIPARAAVRSYPVVAKGDYVWIWMGAADKADAADIVDYPPEGDGWPCANDMLHLKASYIMVLENLMDLSHLSYLHRTSIGSSENDSAKASIDVRRTDRGMRFLRVMRNADAPANWTKRYPTGPKVDRWSDFEYVAPSTIKQYSGGVNAGEYDAGVREGAHLVRTLHAVTPETEKSCFYFFNKADGYARFEPPGTERTWKSTTDVFKEDAFMLEQQQLRMENFDEGRLMDINTDVARVQMIRVLKERLSQEQPSQEMAGAK</sequence>
<evidence type="ECO:0000256" key="2">
    <source>
        <dbReference type="ARBA" id="ARBA00022723"/>
    </source>
</evidence>
<keyword evidence="8" id="KW-1185">Reference proteome</keyword>
<keyword evidence="7" id="KW-0808">Transferase</keyword>
<keyword evidence="7" id="KW-0489">Methyltransferase</keyword>
<keyword evidence="1" id="KW-0001">2Fe-2S</keyword>
<comment type="caution">
    <text evidence="7">The sequence shown here is derived from an EMBL/GenBank/DDBJ whole genome shotgun (WGS) entry which is preliminary data.</text>
</comment>
<keyword evidence="5" id="KW-0411">Iron-sulfur</keyword>
<dbReference type="AlphaFoldDB" id="A0A2U1CPI5"/>
<dbReference type="RefSeq" id="WP_116517058.1">
    <property type="nucleotide sequence ID" value="NZ_JACCEX010000001.1"/>
</dbReference>
<dbReference type="PANTHER" id="PTHR21266">
    <property type="entry name" value="IRON-SULFUR DOMAIN CONTAINING PROTEIN"/>
    <property type="match status" value="1"/>
</dbReference>
<dbReference type="OrthoDB" id="9769355at2"/>
<dbReference type="STRING" id="1231391.GCA_000308195_01462"/>
<feature type="domain" description="Rieske" evidence="6">
    <location>
        <begin position="7"/>
        <end position="108"/>
    </location>
</feature>
<accession>A0A2U1CPI5</accession>
<organism evidence="7 8">
    <name type="scientific">Pusillimonas noertemannii</name>
    <dbReference type="NCBI Taxonomy" id="305977"/>
    <lineage>
        <taxon>Bacteria</taxon>
        <taxon>Pseudomonadati</taxon>
        <taxon>Pseudomonadota</taxon>
        <taxon>Betaproteobacteria</taxon>
        <taxon>Burkholderiales</taxon>
        <taxon>Alcaligenaceae</taxon>
        <taxon>Pusillimonas</taxon>
    </lineage>
</organism>
<evidence type="ECO:0000256" key="4">
    <source>
        <dbReference type="ARBA" id="ARBA00023004"/>
    </source>
</evidence>
<protein>
    <submittedName>
        <fullName evidence="7">Vanillate O-demethylase monooxygenase subunit</fullName>
    </submittedName>
</protein>
<evidence type="ECO:0000313" key="8">
    <source>
        <dbReference type="Proteomes" id="UP000246145"/>
    </source>
</evidence>
<dbReference type="GO" id="GO:0008168">
    <property type="term" value="F:methyltransferase activity"/>
    <property type="evidence" value="ECO:0007669"/>
    <property type="project" value="UniProtKB-KW"/>
</dbReference>
<dbReference type="Gene3D" id="2.102.10.10">
    <property type="entry name" value="Rieske [2Fe-2S] iron-sulphur domain"/>
    <property type="match status" value="1"/>
</dbReference>
<keyword evidence="7" id="KW-0503">Monooxygenase</keyword>
<dbReference type="CDD" id="cd08878">
    <property type="entry name" value="RHO_alpha_C_DMO-like"/>
    <property type="match status" value="1"/>
</dbReference>
<dbReference type="GO" id="GO:0032259">
    <property type="term" value="P:methylation"/>
    <property type="evidence" value="ECO:0007669"/>
    <property type="project" value="UniProtKB-KW"/>
</dbReference>
<evidence type="ECO:0000256" key="5">
    <source>
        <dbReference type="ARBA" id="ARBA00023014"/>
    </source>
</evidence>